<evidence type="ECO:0000313" key="4">
    <source>
        <dbReference type="Proteomes" id="UP000256779"/>
    </source>
</evidence>
<reference evidence="3 4" key="1">
    <citation type="submission" date="2018-07" db="EMBL/GenBank/DDBJ databases">
        <title>Genomic Encyclopedia of Type Strains, Phase IV (KMG-IV): sequencing the most valuable type-strain genomes for metagenomic binning, comparative biology and taxonomic classification.</title>
        <authorList>
            <person name="Goeker M."/>
        </authorList>
    </citation>
    <scope>NUCLEOTIDE SEQUENCE [LARGE SCALE GENOMIC DNA]</scope>
    <source>
        <strain evidence="3 4">DSM 4134</strain>
    </source>
</reference>
<keyword evidence="1" id="KW-1133">Transmembrane helix</keyword>
<gene>
    <name evidence="3" type="ORF">C7460_106105</name>
</gene>
<keyword evidence="1" id="KW-0812">Transmembrane</keyword>
<comment type="caution">
    <text evidence="3">The sequence shown here is derived from an EMBL/GenBank/DDBJ whole genome shotgun (WGS) entry which is preliminary data.</text>
</comment>
<evidence type="ECO:0000256" key="1">
    <source>
        <dbReference type="SAM" id="Phobius"/>
    </source>
</evidence>
<evidence type="ECO:0000313" key="3">
    <source>
        <dbReference type="EMBL" id="REE00166.1"/>
    </source>
</evidence>
<protein>
    <submittedName>
        <fullName evidence="3">Arylsulfatase A-like enzyme</fullName>
    </submittedName>
</protein>
<accession>A0A3D9L615</accession>
<dbReference type="InterPro" id="IPR052701">
    <property type="entry name" value="GAG_Ulvan_Degrading_Sulfatases"/>
</dbReference>
<dbReference type="InterPro" id="IPR017850">
    <property type="entry name" value="Alkaline_phosphatase_core_sf"/>
</dbReference>
<evidence type="ECO:0000259" key="2">
    <source>
        <dbReference type="Pfam" id="PF00884"/>
    </source>
</evidence>
<dbReference type="Pfam" id="PF00884">
    <property type="entry name" value="Sulfatase"/>
    <property type="match status" value="1"/>
</dbReference>
<organism evidence="3 4">
    <name type="scientific">Marinoscillum furvescens DSM 4134</name>
    <dbReference type="NCBI Taxonomy" id="1122208"/>
    <lineage>
        <taxon>Bacteria</taxon>
        <taxon>Pseudomonadati</taxon>
        <taxon>Bacteroidota</taxon>
        <taxon>Cytophagia</taxon>
        <taxon>Cytophagales</taxon>
        <taxon>Reichenbachiellaceae</taxon>
        <taxon>Marinoscillum</taxon>
    </lineage>
</organism>
<dbReference type="AlphaFoldDB" id="A0A3D9L615"/>
<feature type="transmembrane region" description="Helical" evidence="1">
    <location>
        <begin position="7"/>
        <end position="23"/>
    </location>
</feature>
<dbReference type="SUPFAM" id="SSF53649">
    <property type="entry name" value="Alkaline phosphatase-like"/>
    <property type="match status" value="1"/>
</dbReference>
<dbReference type="EMBL" id="QREG01000006">
    <property type="protein sequence ID" value="REE00166.1"/>
    <property type="molecule type" value="Genomic_DNA"/>
</dbReference>
<dbReference type="PANTHER" id="PTHR43751:SF3">
    <property type="entry name" value="SULFATASE N-TERMINAL DOMAIN-CONTAINING PROTEIN"/>
    <property type="match status" value="1"/>
</dbReference>
<dbReference type="Gene3D" id="3.40.720.10">
    <property type="entry name" value="Alkaline Phosphatase, subunit A"/>
    <property type="match status" value="1"/>
</dbReference>
<feature type="domain" description="Sulfatase N-terminal" evidence="2">
    <location>
        <begin position="40"/>
        <end position="386"/>
    </location>
</feature>
<proteinExistence type="predicted"/>
<sequence>MRAIKTITHFFIFGALVVLGMWGCKSPSRVSKSSEPQKLNVIYILADDLGYGDLGCYGQEYILTPNIDRLAAKGVKFNYHYSGSTVCAPSRSALLTGLHTGHTPIRGNKEYFPEGQEPMPDTVLTTAKLFKSKGYVTGAFGKWGLGFIGTTGDATNQGFDEFFGYNCQREAHRYYPDHLWHNQQKVDLPGNDLTTTETYAQDVIHEKALDFIDAKKDSAFYLFLPYVGPHAEILAPEDSILDYYREVFRDNPGEPYVAKEGGDYGPDMIIGRYCSQPEPRAHFAAMVTRIDQYVGEVMAKLEEHGLTENTLVIFTSDNGPHQEGGADPDFFNSSGDLRGYKRDLYEGGVRVPFVAHLPGKVPAGIESNTLSAFWDMNATYADMLGITLDAPTDGISIWPSMTGKPQKNTHDVLYWEFHERGGRQALRKGDFKLVKLQVKNPKKTRLELYNVVEDPFEKNDLSEEMPAKREELHTLLLAQHKTNQTFPFYPEEGKDNSKPYYVD</sequence>
<dbReference type="RefSeq" id="WP_245986265.1">
    <property type="nucleotide sequence ID" value="NZ_QREG01000006.1"/>
</dbReference>
<keyword evidence="1" id="KW-0472">Membrane</keyword>
<dbReference type="InterPro" id="IPR000917">
    <property type="entry name" value="Sulfatase_N"/>
</dbReference>
<keyword evidence="4" id="KW-1185">Reference proteome</keyword>
<dbReference type="PANTHER" id="PTHR43751">
    <property type="entry name" value="SULFATASE"/>
    <property type="match status" value="1"/>
</dbReference>
<dbReference type="Gene3D" id="3.30.1120.10">
    <property type="match status" value="1"/>
</dbReference>
<dbReference type="Proteomes" id="UP000256779">
    <property type="component" value="Unassembled WGS sequence"/>
</dbReference>
<name>A0A3D9L615_MARFU</name>
<dbReference type="CDD" id="cd16145">
    <property type="entry name" value="ARS_like"/>
    <property type="match status" value="1"/>
</dbReference>